<keyword evidence="1" id="KW-0175">Coiled coil</keyword>
<gene>
    <name evidence="4" type="ORF">CYMTET_54835</name>
</gene>
<evidence type="ECO:0000256" key="1">
    <source>
        <dbReference type="SAM" id="Coils"/>
    </source>
</evidence>
<evidence type="ECO:0000313" key="5">
    <source>
        <dbReference type="Proteomes" id="UP001190700"/>
    </source>
</evidence>
<name>A0AAE0EP66_9CHLO</name>
<proteinExistence type="predicted"/>
<dbReference type="GO" id="GO:0032807">
    <property type="term" value="C:DNA ligase IV complex"/>
    <property type="evidence" value="ECO:0007669"/>
    <property type="project" value="TreeGrafter"/>
</dbReference>
<feature type="domain" description="XRCC4 coiled-coil" evidence="3">
    <location>
        <begin position="145"/>
        <end position="196"/>
    </location>
</feature>
<dbReference type="InterPro" id="IPR010585">
    <property type="entry name" value="DNA_repair_prot_XRCC4"/>
</dbReference>
<dbReference type="SUPFAM" id="SSF58022">
    <property type="entry name" value="XRCC4, C-terminal oligomerization domain"/>
    <property type="match status" value="1"/>
</dbReference>
<dbReference type="InterPro" id="IPR053962">
    <property type="entry name" value="XRCC4_CC"/>
</dbReference>
<accession>A0AAE0EP66</accession>
<feature type="coiled-coil region" evidence="1">
    <location>
        <begin position="157"/>
        <end position="206"/>
    </location>
</feature>
<sequence>MPEPRIGAGERIVSKYVHGKAFHLFTRRNGESFAIWVTDGNNAWWQEGIAAPSEGIIDKGYWLDLATKALTTSDLDGKFEVRKVDESDGIELVWHSQYDADFLGSVDIACTTGKLGLVENDADVTSFFLETLASRNSGLENEVVNLKMVSSRALDDLQDAQNQLKCLADIKDQVEHDLFDKFYLLLNSKKRKIAELLQEIQELKAAKTLPPPSDDALSTDNESERRIGEEEEEPEVKPDLPSVSKGLPTSLQAEKQTSHPTTAEPPARSPISEIADLLGSSKTRRIARPRKKRGTQLAFNAVEEEEKPATARSQAGPLADIEKYSQT</sequence>
<dbReference type="GO" id="GO:0006303">
    <property type="term" value="P:double-strand break repair via nonhomologous end joining"/>
    <property type="evidence" value="ECO:0007669"/>
    <property type="project" value="TreeGrafter"/>
</dbReference>
<dbReference type="Pfam" id="PF21924">
    <property type="entry name" value="XRCC4_CC"/>
    <property type="match status" value="1"/>
</dbReference>
<evidence type="ECO:0000256" key="2">
    <source>
        <dbReference type="SAM" id="MobiDB-lite"/>
    </source>
</evidence>
<comment type="caution">
    <text evidence="4">The sequence shown here is derived from an EMBL/GenBank/DDBJ whole genome shotgun (WGS) entry which is preliminary data.</text>
</comment>
<dbReference type="EMBL" id="LGRX02035413">
    <property type="protein sequence ID" value="KAK3234937.1"/>
    <property type="molecule type" value="Genomic_DNA"/>
</dbReference>
<dbReference type="Proteomes" id="UP001190700">
    <property type="component" value="Unassembled WGS sequence"/>
</dbReference>
<feature type="compositionally biased region" description="Basic residues" evidence="2">
    <location>
        <begin position="282"/>
        <end position="294"/>
    </location>
</feature>
<feature type="region of interest" description="Disordered" evidence="2">
    <location>
        <begin position="207"/>
        <end position="327"/>
    </location>
</feature>
<dbReference type="PANTHER" id="PTHR28559:SF1">
    <property type="entry name" value="DNA REPAIR PROTEIN XRCC4"/>
    <property type="match status" value="1"/>
</dbReference>
<feature type="compositionally biased region" description="Polar residues" evidence="2">
    <location>
        <begin position="247"/>
        <end position="261"/>
    </location>
</feature>
<reference evidence="4 5" key="1">
    <citation type="journal article" date="2015" name="Genome Biol. Evol.">
        <title>Comparative Genomics of a Bacterivorous Green Alga Reveals Evolutionary Causalities and Consequences of Phago-Mixotrophic Mode of Nutrition.</title>
        <authorList>
            <person name="Burns J.A."/>
            <person name="Paasch A."/>
            <person name="Narechania A."/>
            <person name="Kim E."/>
        </authorList>
    </citation>
    <scope>NUCLEOTIDE SEQUENCE [LARGE SCALE GENOMIC DNA]</scope>
    <source>
        <strain evidence="4 5">PLY_AMNH</strain>
    </source>
</reference>
<dbReference type="GO" id="GO:0005958">
    <property type="term" value="C:DNA-dependent protein kinase-DNA ligase 4 complex"/>
    <property type="evidence" value="ECO:0007669"/>
    <property type="project" value="TreeGrafter"/>
</dbReference>
<protein>
    <recommendedName>
        <fullName evidence="3">XRCC4 coiled-coil domain-containing protein</fullName>
    </recommendedName>
</protein>
<keyword evidence="5" id="KW-1185">Reference proteome</keyword>
<evidence type="ECO:0000259" key="3">
    <source>
        <dbReference type="Pfam" id="PF21924"/>
    </source>
</evidence>
<organism evidence="4 5">
    <name type="scientific">Cymbomonas tetramitiformis</name>
    <dbReference type="NCBI Taxonomy" id="36881"/>
    <lineage>
        <taxon>Eukaryota</taxon>
        <taxon>Viridiplantae</taxon>
        <taxon>Chlorophyta</taxon>
        <taxon>Pyramimonadophyceae</taxon>
        <taxon>Pyramimonadales</taxon>
        <taxon>Pyramimonadaceae</taxon>
        <taxon>Cymbomonas</taxon>
    </lineage>
</organism>
<dbReference type="PANTHER" id="PTHR28559">
    <property type="entry name" value="DNA REPAIR PROTEIN XRCC4"/>
    <property type="match status" value="1"/>
</dbReference>
<dbReference type="GO" id="GO:0010165">
    <property type="term" value="P:response to X-ray"/>
    <property type="evidence" value="ECO:0007669"/>
    <property type="project" value="TreeGrafter"/>
</dbReference>
<dbReference type="GO" id="GO:0006310">
    <property type="term" value="P:DNA recombination"/>
    <property type="evidence" value="ECO:0007669"/>
    <property type="project" value="InterPro"/>
</dbReference>
<dbReference type="AlphaFoldDB" id="A0AAE0EP66"/>
<dbReference type="GO" id="GO:0003677">
    <property type="term" value="F:DNA binding"/>
    <property type="evidence" value="ECO:0007669"/>
    <property type="project" value="InterPro"/>
</dbReference>
<dbReference type="Gene3D" id="1.20.5.370">
    <property type="match status" value="1"/>
</dbReference>
<dbReference type="InterPro" id="IPR014751">
    <property type="entry name" value="XRCC4-like_C"/>
</dbReference>
<evidence type="ECO:0000313" key="4">
    <source>
        <dbReference type="EMBL" id="KAK3234937.1"/>
    </source>
</evidence>